<comment type="caution">
    <text evidence="1">The sequence shown here is derived from an EMBL/GenBank/DDBJ whole genome shotgun (WGS) entry which is preliminary data.</text>
</comment>
<evidence type="ECO:0000313" key="2">
    <source>
        <dbReference type="Proteomes" id="UP001265550"/>
    </source>
</evidence>
<dbReference type="RefSeq" id="WP_204733764.1">
    <property type="nucleotide sequence ID" value="NZ_JAVDWE010000006.1"/>
</dbReference>
<gene>
    <name evidence="1" type="ORF">J2X09_002514</name>
</gene>
<dbReference type="Proteomes" id="UP001265550">
    <property type="component" value="Unassembled WGS sequence"/>
</dbReference>
<sequence length="53" mass="5431">MARVFGTHAVCPSIATALDLLFTAWGGSSPDELSDARAVVTTPFGHRGSGVLS</sequence>
<name>A0ABU1VBB9_9BURK</name>
<evidence type="ECO:0000313" key="1">
    <source>
        <dbReference type="EMBL" id="MDR7094771.1"/>
    </source>
</evidence>
<protein>
    <submittedName>
        <fullName evidence="1">Uncharacterized protein</fullName>
    </submittedName>
</protein>
<organism evidence="1 2">
    <name type="scientific">Hydrogenophaga laconesensis</name>
    <dbReference type="NCBI Taxonomy" id="1805971"/>
    <lineage>
        <taxon>Bacteria</taxon>
        <taxon>Pseudomonadati</taxon>
        <taxon>Pseudomonadota</taxon>
        <taxon>Betaproteobacteria</taxon>
        <taxon>Burkholderiales</taxon>
        <taxon>Comamonadaceae</taxon>
        <taxon>Hydrogenophaga</taxon>
    </lineage>
</organism>
<keyword evidence="2" id="KW-1185">Reference proteome</keyword>
<dbReference type="EMBL" id="JAVDWE010000006">
    <property type="protein sequence ID" value="MDR7094771.1"/>
    <property type="molecule type" value="Genomic_DNA"/>
</dbReference>
<accession>A0ABU1VBB9</accession>
<reference evidence="1 2" key="1">
    <citation type="submission" date="2023-07" db="EMBL/GenBank/DDBJ databases">
        <title>Sorghum-associated microbial communities from plants grown in Nebraska, USA.</title>
        <authorList>
            <person name="Schachtman D."/>
        </authorList>
    </citation>
    <scope>NUCLEOTIDE SEQUENCE [LARGE SCALE GENOMIC DNA]</scope>
    <source>
        <strain evidence="1 2">BE240</strain>
    </source>
</reference>
<proteinExistence type="predicted"/>